<keyword evidence="3 5" id="KW-0067">ATP-binding</keyword>
<dbReference type="PANTHER" id="PTHR42788">
    <property type="entry name" value="TAURINE IMPORT ATP-BINDING PROTEIN-RELATED"/>
    <property type="match status" value="1"/>
</dbReference>
<proteinExistence type="predicted"/>
<accession>A0ABV4QS27</accession>
<gene>
    <name evidence="5" type="ORF">SM436_06790</name>
</gene>
<dbReference type="InterPro" id="IPR003593">
    <property type="entry name" value="AAA+_ATPase"/>
</dbReference>
<dbReference type="Pfam" id="PF00005">
    <property type="entry name" value="ABC_tran"/>
    <property type="match status" value="1"/>
</dbReference>
<protein>
    <submittedName>
        <fullName evidence="5">ABC transporter ATP-binding protein</fullName>
    </submittedName>
</protein>
<dbReference type="CDD" id="cd03293">
    <property type="entry name" value="ABC_NrtD_SsuB_transporters"/>
    <property type="match status" value="1"/>
</dbReference>
<keyword evidence="2" id="KW-0547">Nucleotide-binding</keyword>
<evidence type="ECO:0000313" key="6">
    <source>
        <dbReference type="Proteomes" id="UP001569904"/>
    </source>
</evidence>
<dbReference type="InterPro" id="IPR003439">
    <property type="entry name" value="ABC_transporter-like_ATP-bd"/>
</dbReference>
<sequence>MSESGAENTEALAFRGVRKSFGGRGGTLRVLDGVDFAVDRGEFVSVVGPSGCGKSTLLGMAAGFESPDEGRVLAGGAGVTGPDPARGVVFQQYAIFPWLTVADNIAFGLRLKACRVPRAEHAGIVDRYLELMGLTGFARAYPRELSGGMRQRVAIARAYAPGPELLLMDEPFAALDAQTREFLQESLHSTQLAERRTVLLITHSVEEAIFLSNRVVVMSARPSRVRDVVDVDIDMPRTPETRLTPEFIELRRRLEGVLRSQSSTVRKGTPA</sequence>
<keyword evidence="1" id="KW-0813">Transport</keyword>
<dbReference type="Proteomes" id="UP001569904">
    <property type="component" value="Unassembled WGS sequence"/>
</dbReference>
<dbReference type="InterPro" id="IPR017871">
    <property type="entry name" value="ABC_transporter-like_CS"/>
</dbReference>
<dbReference type="PROSITE" id="PS00211">
    <property type="entry name" value="ABC_TRANSPORTER_1"/>
    <property type="match status" value="1"/>
</dbReference>
<keyword evidence="6" id="KW-1185">Reference proteome</keyword>
<dbReference type="GO" id="GO:0005524">
    <property type="term" value="F:ATP binding"/>
    <property type="evidence" value="ECO:0007669"/>
    <property type="project" value="UniProtKB-KW"/>
</dbReference>
<comment type="caution">
    <text evidence="5">The sequence shown here is derived from an EMBL/GenBank/DDBJ whole genome shotgun (WGS) entry which is preliminary data.</text>
</comment>
<name>A0ABV4QS27_9ACTN</name>
<organism evidence="5 6">
    <name type="scientific">Actinomadura chokoriensis</name>
    <dbReference type="NCBI Taxonomy" id="454156"/>
    <lineage>
        <taxon>Bacteria</taxon>
        <taxon>Bacillati</taxon>
        <taxon>Actinomycetota</taxon>
        <taxon>Actinomycetes</taxon>
        <taxon>Streptosporangiales</taxon>
        <taxon>Thermomonosporaceae</taxon>
        <taxon>Actinomadura</taxon>
    </lineage>
</organism>
<dbReference type="InterPro" id="IPR027417">
    <property type="entry name" value="P-loop_NTPase"/>
</dbReference>
<dbReference type="PANTHER" id="PTHR42788:SF13">
    <property type="entry name" value="ALIPHATIC SULFONATES IMPORT ATP-BINDING PROTEIN SSUB"/>
    <property type="match status" value="1"/>
</dbReference>
<evidence type="ECO:0000259" key="4">
    <source>
        <dbReference type="PROSITE" id="PS50893"/>
    </source>
</evidence>
<evidence type="ECO:0000256" key="1">
    <source>
        <dbReference type="ARBA" id="ARBA00022448"/>
    </source>
</evidence>
<dbReference type="PROSITE" id="PS50893">
    <property type="entry name" value="ABC_TRANSPORTER_2"/>
    <property type="match status" value="1"/>
</dbReference>
<dbReference type="EMBL" id="JAXCEH010000003">
    <property type="protein sequence ID" value="MFA1553394.1"/>
    <property type="molecule type" value="Genomic_DNA"/>
</dbReference>
<dbReference type="Gene3D" id="3.40.50.300">
    <property type="entry name" value="P-loop containing nucleotide triphosphate hydrolases"/>
    <property type="match status" value="1"/>
</dbReference>
<dbReference type="InterPro" id="IPR050166">
    <property type="entry name" value="ABC_transporter_ATP-bind"/>
</dbReference>
<evidence type="ECO:0000256" key="3">
    <source>
        <dbReference type="ARBA" id="ARBA00022840"/>
    </source>
</evidence>
<dbReference type="RefSeq" id="WP_371939789.1">
    <property type="nucleotide sequence ID" value="NZ_JAXCEH010000003.1"/>
</dbReference>
<reference evidence="5 6" key="1">
    <citation type="submission" date="2023-11" db="EMBL/GenBank/DDBJ databases">
        <title>Actinomadura monticuli sp. nov., isolated from volcanic ash.</title>
        <authorList>
            <person name="Lee S.D."/>
            <person name="Yang H."/>
            <person name="Kim I.S."/>
        </authorList>
    </citation>
    <scope>NUCLEOTIDE SEQUENCE [LARGE SCALE GENOMIC DNA]</scope>
    <source>
        <strain evidence="5 6">DSM 45346</strain>
    </source>
</reference>
<feature type="domain" description="ABC transporter" evidence="4">
    <location>
        <begin position="12"/>
        <end position="245"/>
    </location>
</feature>
<evidence type="ECO:0000256" key="2">
    <source>
        <dbReference type="ARBA" id="ARBA00022741"/>
    </source>
</evidence>
<dbReference type="SUPFAM" id="SSF52540">
    <property type="entry name" value="P-loop containing nucleoside triphosphate hydrolases"/>
    <property type="match status" value="1"/>
</dbReference>
<dbReference type="SMART" id="SM00382">
    <property type="entry name" value="AAA"/>
    <property type="match status" value="1"/>
</dbReference>
<evidence type="ECO:0000313" key="5">
    <source>
        <dbReference type="EMBL" id="MFA1553394.1"/>
    </source>
</evidence>